<dbReference type="PANTHER" id="PTHR42680">
    <property type="entry name" value="DCTP DEAMINASE"/>
    <property type="match status" value="1"/>
</dbReference>
<dbReference type="GO" id="GO:0008829">
    <property type="term" value="F:dCTP deaminase activity"/>
    <property type="evidence" value="ECO:0007669"/>
    <property type="project" value="InterPro"/>
</dbReference>
<dbReference type="AlphaFoldDB" id="A0A0M0BSS3"/>
<dbReference type="InterPro" id="IPR036157">
    <property type="entry name" value="dUTPase-like_sf"/>
</dbReference>
<dbReference type="InterPro" id="IPR033704">
    <property type="entry name" value="dUTPase_trimeric"/>
</dbReference>
<organism evidence="3 4">
    <name type="scientific">miscellaneous Crenarchaeota group-1 archaeon SG8-32-3</name>
    <dbReference type="NCBI Taxonomy" id="1685125"/>
    <lineage>
        <taxon>Archaea</taxon>
        <taxon>Candidatus Bathyarchaeota</taxon>
        <taxon>MCG-1</taxon>
    </lineage>
</organism>
<name>A0A0M0BSS3_9ARCH</name>
<sequence length="172" mass="19552">MTVLSKDEILRNIKEGKIELTPFKIDNVGPTSIDLTLGNKFRVFRKVRKIFHITEDLNFEEVTKVIVVKNDDYLLLMPGELVHGITKEKIRLSEDLAGWIEGRSRFARIGLMIHVTAGLVQPCCNNKQVLEISNMSPMPIALYPGTKICQIVLERIEGNAKYEGRFKDQISP</sequence>
<dbReference type="InterPro" id="IPR011962">
    <property type="entry name" value="dCTP_deaminase"/>
</dbReference>
<evidence type="ECO:0000313" key="3">
    <source>
        <dbReference type="EMBL" id="KON31653.1"/>
    </source>
</evidence>
<proteinExistence type="predicted"/>
<dbReference type="SUPFAM" id="SSF51283">
    <property type="entry name" value="dUTPase-like"/>
    <property type="match status" value="1"/>
</dbReference>
<dbReference type="NCBIfam" id="TIGR02274">
    <property type="entry name" value="dCTP_deam"/>
    <property type="match status" value="1"/>
</dbReference>
<dbReference type="CDD" id="cd07557">
    <property type="entry name" value="trimeric_dUTPase"/>
    <property type="match status" value="1"/>
</dbReference>
<evidence type="ECO:0000256" key="2">
    <source>
        <dbReference type="ARBA" id="ARBA00023080"/>
    </source>
</evidence>
<dbReference type="PATRIC" id="fig|1685125.3.peg.590"/>
<comment type="caution">
    <text evidence="3">The sequence shown here is derived from an EMBL/GenBank/DDBJ whole genome shotgun (WGS) entry which is preliminary data.</text>
</comment>
<keyword evidence="2" id="KW-0546">Nucleotide metabolism</keyword>
<dbReference type="GO" id="GO:0006229">
    <property type="term" value="P:dUTP biosynthetic process"/>
    <property type="evidence" value="ECO:0007669"/>
    <property type="project" value="InterPro"/>
</dbReference>
<evidence type="ECO:0000313" key="4">
    <source>
        <dbReference type="Proteomes" id="UP000054016"/>
    </source>
</evidence>
<dbReference type="PANTHER" id="PTHR42680:SF3">
    <property type="entry name" value="DCTP DEAMINASE"/>
    <property type="match status" value="1"/>
</dbReference>
<evidence type="ECO:0000256" key="1">
    <source>
        <dbReference type="ARBA" id="ARBA00022801"/>
    </source>
</evidence>
<dbReference type="EMBL" id="LFWV01000030">
    <property type="protein sequence ID" value="KON31653.1"/>
    <property type="molecule type" value="Genomic_DNA"/>
</dbReference>
<keyword evidence="1" id="KW-0378">Hydrolase</keyword>
<dbReference type="Proteomes" id="UP000054016">
    <property type="component" value="Unassembled WGS sequence"/>
</dbReference>
<reference evidence="4" key="1">
    <citation type="submission" date="2015-06" db="EMBL/GenBank/DDBJ databases">
        <title>New insights into the roles of widespread benthic archaea in carbon and nitrogen cycling.</title>
        <authorList>
            <person name="Lazar C.S."/>
            <person name="Baker B.J."/>
            <person name="Seitz K.W."/>
            <person name="Hyde A.S."/>
            <person name="Dick G.J."/>
            <person name="Hinrichs K.-U."/>
            <person name="Teske A.P."/>
        </authorList>
    </citation>
    <scope>NUCLEOTIDE SEQUENCE [LARGE SCALE GENOMIC DNA]</scope>
</reference>
<accession>A0A0M0BSS3</accession>
<dbReference type="Gene3D" id="2.70.40.10">
    <property type="match status" value="1"/>
</dbReference>
<dbReference type="Pfam" id="PF22769">
    <property type="entry name" value="DCD"/>
    <property type="match status" value="1"/>
</dbReference>
<protein>
    <submittedName>
        <fullName evidence="3">dCTP deaminase</fullName>
    </submittedName>
</protein>
<gene>
    <name evidence="3" type="ORF">AC478_02580</name>
</gene>